<gene>
    <name evidence="1" type="ORF">H9807_07620</name>
</gene>
<dbReference type="Proteomes" id="UP000824108">
    <property type="component" value="Unassembled WGS sequence"/>
</dbReference>
<reference evidence="1" key="1">
    <citation type="journal article" date="2021" name="PeerJ">
        <title>Extensive microbial diversity within the chicken gut microbiome revealed by metagenomics and culture.</title>
        <authorList>
            <person name="Gilroy R."/>
            <person name="Ravi A."/>
            <person name="Getino M."/>
            <person name="Pursley I."/>
            <person name="Horton D.L."/>
            <person name="Alikhan N.F."/>
            <person name="Baker D."/>
            <person name="Gharbi K."/>
            <person name="Hall N."/>
            <person name="Watson M."/>
            <person name="Adriaenssens E.M."/>
            <person name="Foster-Nyarko E."/>
            <person name="Jarju S."/>
            <person name="Secka A."/>
            <person name="Antonio M."/>
            <person name="Oren A."/>
            <person name="Chaudhuri R.R."/>
            <person name="La Ragione R."/>
            <person name="Hildebrand F."/>
            <person name="Pallen M.J."/>
        </authorList>
    </citation>
    <scope>NUCLEOTIDE SEQUENCE</scope>
    <source>
        <strain evidence="1">CHK118-2852</strain>
    </source>
</reference>
<dbReference type="AlphaFoldDB" id="A0A9D2GZD7"/>
<reference evidence="1" key="2">
    <citation type="submission" date="2021-04" db="EMBL/GenBank/DDBJ databases">
        <authorList>
            <person name="Gilroy R."/>
        </authorList>
    </citation>
    <scope>NUCLEOTIDE SEQUENCE</scope>
    <source>
        <strain evidence="1">CHK118-2852</strain>
    </source>
</reference>
<evidence type="ECO:0000313" key="2">
    <source>
        <dbReference type="Proteomes" id="UP000824108"/>
    </source>
</evidence>
<comment type="caution">
    <text evidence="1">The sequence shown here is derived from an EMBL/GenBank/DDBJ whole genome shotgun (WGS) entry which is preliminary data.</text>
</comment>
<dbReference type="EMBL" id="DXAV01000062">
    <property type="protein sequence ID" value="HIZ91966.1"/>
    <property type="molecule type" value="Genomic_DNA"/>
</dbReference>
<sequence length="313" mass="35949">MKRFLITALLSLGLGVTGMYAQINLHYVDADQARVLLSQEDATTRQWSRFDYEARLGKKGGTRQELIHFIADQARNWSELDKQRMQEAADTLNSHIKALNLSLTLPQEIKILKTTMAEEGGAGGYTRMDYIVVEEQIARMKPQQVSYLLAHELFHVLTRNNPDFREKMYKLIGFNIVPEEFEVPADLRDVIITNPDVNRFDSYARFRIKGEERPCAMLIYANKPYEGGSFFNYLTIGLMPLKDGKAEQKDGKTVIYGIKDAENFFEQVGRNTNYIINPEEILAENFAFLLTRKPVTGTPELIEKMRQALQPQR</sequence>
<organism evidence="1 2">
    <name type="scientific">Candidatus Bacteroides merdavium</name>
    <dbReference type="NCBI Taxonomy" id="2838472"/>
    <lineage>
        <taxon>Bacteria</taxon>
        <taxon>Pseudomonadati</taxon>
        <taxon>Bacteroidota</taxon>
        <taxon>Bacteroidia</taxon>
        <taxon>Bacteroidales</taxon>
        <taxon>Bacteroidaceae</taxon>
        <taxon>Bacteroides</taxon>
    </lineage>
</organism>
<protein>
    <submittedName>
        <fullName evidence="1">Uncharacterized protein</fullName>
    </submittedName>
</protein>
<evidence type="ECO:0000313" key="1">
    <source>
        <dbReference type="EMBL" id="HIZ91966.1"/>
    </source>
</evidence>
<name>A0A9D2GZD7_9BACE</name>
<proteinExistence type="predicted"/>
<accession>A0A9D2GZD7</accession>